<gene>
    <name evidence="3" type="primary">yhdN_12</name>
    <name evidence="3" type="ORF">GALL_191590</name>
</gene>
<dbReference type="FunFam" id="3.20.20.100:FF:000004">
    <property type="entry name" value="Oxidoreductase, aldo/keto reductase"/>
    <property type="match status" value="1"/>
</dbReference>
<feature type="domain" description="NADP-dependent oxidoreductase" evidence="2">
    <location>
        <begin position="15"/>
        <end position="316"/>
    </location>
</feature>
<dbReference type="Pfam" id="PF00248">
    <property type="entry name" value="Aldo_ket_red"/>
    <property type="match status" value="1"/>
</dbReference>
<evidence type="ECO:0000313" key="3">
    <source>
        <dbReference type="EMBL" id="OIQ98793.1"/>
    </source>
</evidence>
<dbReference type="Gene3D" id="3.20.20.100">
    <property type="entry name" value="NADP-dependent oxidoreductase domain"/>
    <property type="match status" value="1"/>
</dbReference>
<sequence length="329" mass="36757">MNYRRLGRTGLKVSELCLGTMQFGWTTDEANSIAVMDAFVAAGGTFIDTADIYTMWGPRGLAAAGESEEIIGRWMKLRGNRDRIVLATKVRGKMWEGPDGEGLSRARVIRCCEDSLRRLQTDHIDLYQCHWADLETPIDETLSALDDLVRAGKVRYIGASNYPAWRLMEALWQSDRHGRASFVSYQPQYSLMERAGFEIEAMPLCRHHGLGVMPYSPLACGFLTGKYRRGVDVKSIRAQEVRDLYANDRGFAIVDGLERIATAHGKTVAQTAFAWLLTNPVVTSPIVGANTAAQLQESLGAVGYRLSPQEMESLNTLSSYPKNWRPIWD</sequence>
<dbReference type="GO" id="GO:0016491">
    <property type="term" value="F:oxidoreductase activity"/>
    <property type="evidence" value="ECO:0007669"/>
    <property type="project" value="UniProtKB-KW"/>
</dbReference>
<comment type="caution">
    <text evidence="3">The sequence shown here is derived from an EMBL/GenBank/DDBJ whole genome shotgun (WGS) entry which is preliminary data.</text>
</comment>
<keyword evidence="1 3" id="KW-0560">Oxidoreductase</keyword>
<dbReference type="AlphaFoldDB" id="A0A1J5RSX2"/>
<protein>
    <submittedName>
        <fullName evidence="3">General stress protein 69</fullName>
        <ecNumber evidence="3">1.1.1.-</ecNumber>
    </submittedName>
</protein>
<dbReference type="InterPro" id="IPR036812">
    <property type="entry name" value="NAD(P)_OxRdtase_dom_sf"/>
</dbReference>
<dbReference type="GO" id="GO:0005829">
    <property type="term" value="C:cytosol"/>
    <property type="evidence" value="ECO:0007669"/>
    <property type="project" value="UniProtKB-ARBA"/>
</dbReference>
<dbReference type="EMBL" id="MLJW01000114">
    <property type="protein sequence ID" value="OIQ98793.1"/>
    <property type="molecule type" value="Genomic_DNA"/>
</dbReference>
<dbReference type="InterPro" id="IPR023210">
    <property type="entry name" value="NADP_OxRdtase_dom"/>
</dbReference>
<dbReference type="SUPFAM" id="SSF51430">
    <property type="entry name" value="NAD(P)-linked oxidoreductase"/>
    <property type="match status" value="1"/>
</dbReference>
<accession>A0A1J5RSX2</accession>
<proteinExistence type="predicted"/>
<dbReference type="EC" id="1.1.1.-" evidence="3"/>
<name>A0A1J5RSX2_9ZZZZ</name>
<evidence type="ECO:0000259" key="2">
    <source>
        <dbReference type="Pfam" id="PF00248"/>
    </source>
</evidence>
<dbReference type="CDD" id="cd19081">
    <property type="entry name" value="AKR_AKR9C1"/>
    <property type="match status" value="1"/>
</dbReference>
<evidence type="ECO:0000256" key="1">
    <source>
        <dbReference type="ARBA" id="ARBA00023002"/>
    </source>
</evidence>
<reference evidence="3" key="1">
    <citation type="submission" date="2016-10" db="EMBL/GenBank/DDBJ databases">
        <title>Sequence of Gallionella enrichment culture.</title>
        <authorList>
            <person name="Poehlein A."/>
            <person name="Muehling M."/>
            <person name="Daniel R."/>
        </authorList>
    </citation>
    <scope>NUCLEOTIDE SEQUENCE</scope>
</reference>
<organism evidence="3">
    <name type="scientific">mine drainage metagenome</name>
    <dbReference type="NCBI Taxonomy" id="410659"/>
    <lineage>
        <taxon>unclassified sequences</taxon>
        <taxon>metagenomes</taxon>
        <taxon>ecological metagenomes</taxon>
    </lineage>
</organism>
<dbReference type="InterPro" id="IPR050523">
    <property type="entry name" value="AKR_Detox_Biosynth"/>
</dbReference>
<dbReference type="PANTHER" id="PTHR43364:SF4">
    <property type="entry name" value="NAD(P)-LINKED OXIDOREDUCTASE SUPERFAMILY PROTEIN"/>
    <property type="match status" value="1"/>
</dbReference>
<dbReference type="PANTHER" id="PTHR43364">
    <property type="entry name" value="NADH-SPECIFIC METHYLGLYOXAL REDUCTASE-RELATED"/>
    <property type="match status" value="1"/>
</dbReference>